<dbReference type="Gene3D" id="3.30.1360.70">
    <property type="entry name" value="Arginyl tRNA synthetase N-terminal domain"/>
    <property type="match status" value="1"/>
</dbReference>
<dbReference type="CDD" id="cd00671">
    <property type="entry name" value="ArgRS_core"/>
    <property type="match status" value="1"/>
</dbReference>
<sequence>MIRNQLADLIKDAIQKLQEEKIFPEFKIPEIKLEQPEEKKYGDYAANAAMLIAKQVKKNPLEAAENLKSEILNLKSGYFDKVEIAGPGFINFFISKEYLQKQVAEILKKKEKFGALKIGKEQKINVEFISANPTGPLTLGNGRGGFCGDVLANVLLKAGFKVAREYYINDVGEQIRKLGHSVIGDSEAVYKGDYILALRKRINPPPLSKKLLIGKDITSPKNSQEKWWGVKGENPEEVGQKAAEIILKETIKPAVKKMGIAFDVWFSEKSLRQSGEVKKIFDSLKKKKLTYEKEGALWFSSTKFGDDKDRVLIKEDGETTYFASDIAYLKNKIGRGFNYLIYIWGADHYGYINRLKAAAEALGYSKEKVRIIIMQLVRLFKGGKEVRMSKRAGTYVALNELIDEVGLDVVRFFFLTRSPGSHLNFDLDLAKEQSERNPVYYIKYAYARICSIIKNLKFKNSFKFKNLKLKINTLRLLNHYSELNLIKQLIRFPEVIEDTAKDEQVQRLPQYALDLAAVFHQFYRDCRVISEDKNLTQARLSLILATKQVIKNTLNLMGISAPEKM</sequence>
<proteinExistence type="inferred from homology"/>
<keyword evidence="8 11" id="KW-0648">Protein biosynthesis</keyword>
<dbReference type="InterPro" id="IPR008909">
    <property type="entry name" value="DALR_anticod-bd"/>
</dbReference>
<dbReference type="Pfam" id="PF00750">
    <property type="entry name" value="tRNA-synt_1d"/>
    <property type="match status" value="1"/>
</dbReference>
<dbReference type="InterPro" id="IPR035684">
    <property type="entry name" value="ArgRS_core"/>
</dbReference>
<protein>
    <recommendedName>
        <fullName evidence="11">Arginine--tRNA ligase</fullName>
        <ecNumber evidence="11">6.1.1.19</ecNumber>
    </recommendedName>
    <alternativeName>
        <fullName evidence="11">Arginyl-tRNA synthetase</fullName>
        <shortName evidence="11">ArgRS</shortName>
    </alternativeName>
</protein>
<accession>A0A2H0YLX3</accession>
<feature type="domain" description="Arginyl tRNA synthetase N-terminal" evidence="14">
    <location>
        <begin position="4"/>
        <end position="94"/>
    </location>
</feature>
<dbReference type="InterPro" id="IPR005148">
    <property type="entry name" value="Arg-tRNA-synth_N"/>
</dbReference>
<dbReference type="GO" id="GO:0006420">
    <property type="term" value="P:arginyl-tRNA aminoacylation"/>
    <property type="evidence" value="ECO:0007669"/>
    <property type="project" value="UniProtKB-UniRule"/>
</dbReference>
<keyword evidence="4 11" id="KW-0963">Cytoplasm</keyword>
<dbReference type="GO" id="GO:0004814">
    <property type="term" value="F:arginine-tRNA ligase activity"/>
    <property type="evidence" value="ECO:0007669"/>
    <property type="project" value="UniProtKB-UniRule"/>
</dbReference>
<evidence type="ECO:0000256" key="11">
    <source>
        <dbReference type="HAMAP-Rule" id="MF_00123"/>
    </source>
</evidence>
<comment type="subunit">
    <text evidence="3 11">Monomer.</text>
</comment>
<evidence type="ECO:0000256" key="2">
    <source>
        <dbReference type="ARBA" id="ARBA00005594"/>
    </source>
</evidence>
<evidence type="ECO:0000313" key="15">
    <source>
        <dbReference type="EMBL" id="PIS39460.1"/>
    </source>
</evidence>
<dbReference type="GO" id="GO:0005524">
    <property type="term" value="F:ATP binding"/>
    <property type="evidence" value="ECO:0007669"/>
    <property type="project" value="UniProtKB-UniRule"/>
</dbReference>
<evidence type="ECO:0000256" key="6">
    <source>
        <dbReference type="ARBA" id="ARBA00022741"/>
    </source>
</evidence>
<evidence type="ECO:0000256" key="4">
    <source>
        <dbReference type="ARBA" id="ARBA00022490"/>
    </source>
</evidence>
<evidence type="ECO:0000259" key="13">
    <source>
        <dbReference type="SMART" id="SM00836"/>
    </source>
</evidence>
<dbReference type="InterPro" id="IPR009080">
    <property type="entry name" value="tRNAsynth_Ia_anticodon-bd"/>
</dbReference>
<evidence type="ECO:0000256" key="10">
    <source>
        <dbReference type="ARBA" id="ARBA00049339"/>
    </source>
</evidence>
<evidence type="ECO:0000256" key="5">
    <source>
        <dbReference type="ARBA" id="ARBA00022598"/>
    </source>
</evidence>
<dbReference type="InterPro" id="IPR001412">
    <property type="entry name" value="aa-tRNA-synth_I_CS"/>
</dbReference>
<feature type="short sequence motif" description="'HIGH' region" evidence="11">
    <location>
        <begin position="131"/>
        <end position="141"/>
    </location>
</feature>
<dbReference type="InterPro" id="IPR001278">
    <property type="entry name" value="Arg-tRNA-ligase"/>
</dbReference>
<keyword evidence="6 11" id="KW-0547">Nucleotide-binding</keyword>
<dbReference type="SUPFAM" id="SSF55190">
    <property type="entry name" value="Arginyl-tRNA synthetase (ArgRS), N-terminal 'additional' domain"/>
    <property type="match status" value="1"/>
</dbReference>
<dbReference type="InterPro" id="IPR036695">
    <property type="entry name" value="Arg-tRNA-synth_N_sf"/>
</dbReference>
<evidence type="ECO:0000256" key="8">
    <source>
        <dbReference type="ARBA" id="ARBA00022917"/>
    </source>
</evidence>
<keyword evidence="9 11" id="KW-0030">Aminoacyl-tRNA synthetase</keyword>
<dbReference type="Pfam" id="PF03485">
    <property type="entry name" value="Arg_tRNA_synt_N"/>
    <property type="match status" value="1"/>
</dbReference>
<dbReference type="FunFam" id="3.30.1360.70:FF:000003">
    <property type="entry name" value="Arginine--tRNA ligase"/>
    <property type="match status" value="1"/>
</dbReference>
<dbReference type="SMART" id="SM00836">
    <property type="entry name" value="DALR_1"/>
    <property type="match status" value="1"/>
</dbReference>
<comment type="catalytic activity">
    <reaction evidence="10 11">
        <text>tRNA(Arg) + L-arginine + ATP = L-arginyl-tRNA(Arg) + AMP + diphosphate</text>
        <dbReference type="Rhea" id="RHEA:20301"/>
        <dbReference type="Rhea" id="RHEA-COMP:9658"/>
        <dbReference type="Rhea" id="RHEA-COMP:9673"/>
        <dbReference type="ChEBI" id="CHEBI:30616"/>
        <dbReference type="ChEBI" id="CHEBI:32682"/>
        <dbReference type="ChEBI" id="CHEBI:33019"/>
        <dbReference type="ChEBI" id="CHEBI:78442"/>
        <dbReference type="ChEBI" id="CHEBI:78513"/>
        <dbReference type="ChEBI" id="CHEBI:456215"/>
        <dbReference type="EC" id="6.1.1.19"/>
    </reaction>
</comment>
<dbReference type="Proteomes" id="UP000230088">
    <property type="component" value="Unassembled WGS sequence"/>
</dbReference>
<keyword evidence="7 11" id="KW-0067">ATP-binding</keyword>
<dbReference type="EMBL" id="PEYD01000036">
    <property type="protein sequence ID" value="PIS39460.1"/>
    <property type="molecule type" value="Genomic_DNA"/>
</dbReference>
<dbReference type="AlphaFoldDB" id="A0A2H0YLX3"/>
<keyword evidence="5 11" id="KW-0436">Ligase</keyword>
<dbReference type="InterPro" id="IPR014729">
    <property type="entry name" value="Rossmann-like_a/b/a_fold"/>
</dbReference>
<dbReference type="SUPFAM" id="SSF52374">
    <property type="entry name" value="Nucleotidylyl transferase"/>
    <property type="match status" value="1"/>
</dbReference>
<gene>
    <name evidence="11" type="primary">argS</name>
    <name evidence="15" type="ORF">COT33_01805</name>
</gene>
<dbReference type="EC" id="6.1.1.19" evidence="11"/>
<evidence type="ECO:0000256" key="1">
    <source>
        <dbReference type="ARBA" id="ARBA00004496"/>
    </source>
</evidence>
<comment type="caution">
    <text evidence="15">The sequence shown here is derived from an EMBL/GenBank/DDBJ whole genome shotgun (WGS) entry which is preliminary data.</text>
</comment>
<evidence type="ECO:0000256" key="3">
    <source>
        <dbReference type="ARBA" id="ARBA00011245"/>
    </source>
</evidence>
<dbReference type="Gene3D" id="1.10.730.10">
    <property type="entry name" value="Isoleucyl-tRNA Synthetase, Domain 1"/>
    <property type="match status" value="1"/>
</dbReference>
<organism evidence="15 16">
    <name type="scientific">Candidatus Nealsonbacteria bacterium CG08_land_8_20_14_0_20_38_20</name>
    <dbReference type="NCBI Taxonomy" id="1974705"/>
    <lineage>
        <taxon>Bacteria</taxon>
        <taxon>Candidatus Nealsoniibacteriota</taxon>
    </lineage>
</organism>
<dbReference type="Pfam" id="PF05746">
    <property type="entry name" value="DALR_1"/>
    <property type="match status" value="1"/>
</dbReference>
<name>A0A2H0YLX3_9BACT</name>
<dbReference type="HAMAP" id="MF_00123">
    <property type="entry name" value="Arg_tRNA_synth"/>
    <property type="match status" value="1"/>
</dbReference>
<dbReference type="Gene3D" id="3.40.50.620">
    <property type="entry name" value="HUPs"/>
    <property type="match status" value="1"/>
</dbReference>
<dbReference type="NCBIfam" id="TIGR00456">
    <property type="entry name" value="argS"/>
    <property type="match status" value="1"/>
</dbReference>
<dbReference type="SUPFAM" id="SSF47323">
    <property type="entry name" value="Anticodon-binding domain of a subclass of class I aminoacyl-tRNA synthetases"/>
    <property type="match status" value="1"/>
</dbReference>
<dbReference type="SMART" id="SM01016">
    <property type="entry name" value="Arg_tRNA_synt_N"/>
    <property type="match status" value="1"/>
</dbReference>
<reference evidence="16" key="1">
    <citation type="submission" date="2017-09" db="EMBL/GenBank/DDBJ databases">
        <title>Depth-based differentiation of microbial function through sediment-hosted aquifers and enrichment of novel symbionts in the deep terrestrial subsurface.</title>
        <authorList>
            <person name="Probst A.J."/>
            <person name="Ladd B."/>
            <person name="Jarett J.K."/>
            <person name="Geller-Mcgrath D.E."/>
            <person name="Sieber C.M.K."/>
            <person name="Emerson J.B."/>
            <person name="Anantharaman K."/>
            <person name="Thomas B.C."/>
            <person name="Malmstrom R."/>
            <person name="Stieglmeier M."/>
            <person name="Klingl A."/>
            <person name="Woyke T."/>
            <person name="Ryan C.M."/>
            <person name="Banfield J.F."/>
        </authorList>
    </citation>
    <scope>NUCLEOTIDE SEQUENCE [LARGE SCALE GENOMIC DNA]</scope>
</reference>
<evidence type="ECO:0000256" key="9">
    <source>
        <dbReference type="ARBA" id="ARBA00023146"/>
    </source>
</evidence>
<dbReference type="PANTHER" id="PTHR11956">
    <property type="entry name" value="ARGINYL-TRNA SYNTHETASE"/>
    <property type="match status" value="1"/>
</dbReference>
<evidence type="ECO:0000313" key="16">
    <source>
        <dbReference type="Proteomes" id="UP000230088"/>
    </source>
</evidence>
<dbReference type="FunFam" id="1.10.730.10:FF:000008">
    <property type="entry name" value="Arginine--tRNA ligase"/>
    <property type="match status" value="1"/>
</dbReference>
<evidence type="ECO:0000259" key="14">
    <source>
        <dbReference type="SMART" id="SM01016"/>
    </source>
</evidence>
<evidence type="ECO:0000256" key="12">
    <source>
        <dbReference type="RuleBase" id="RU363038"/>
    </source>
</evidence>
<dbReference type="PROSITE" id="PS00178">
    <property type="entry name" value="AA_TRNA_LIGASE_I"/>
    <property type="match status" value="1"/>
</dbReference>
<comment type="subcellular location">
    <subcellularLocation>
        <location evidence="1 11">Cytoplasm</location>
    </subcellularLocation>
</comment>
<feature type="domain" description="DALR anticodon binding" evidence="13">
    <location>
        <begin position="442"/>
        <end position="565"/>
    </location>
</feature>
<comment type="similarity">
    <text evidence="2 11 12">Belongs to the class-I aminoacyl-tRNA synthetase family.</text>
</comment>
<dbReference type="GO" id="GO:0005737">
    <property type="term" value="C:cytoplasm"/>
    <property type="evidence" value="ECO:0007669"/>
    <property type="project" value="UniProtKB-SubCell"/>
</dbReference>
<dbReference type="FunFam" id="3.40.50.620:FF:000062">
    <property type="entry name" value="Arginine--tRNA ligase"/>
    <property type="match status" value="1"/>
</dbReference>
<dbReference type="PRINTS" id="PR01038">
    <property type="entry name" value="TRNASYNTHARG"/>
</dbReference>
<evidence type="ECO:0000256" key="7">
    <source>
        <dbReference type="ARBA" id="ARBA00022840"/>
    </source>
</evidence>
<dbReference type="PANTHER" id="PTHR11956:SF5">
    <property type="entry name" value="ARGININE--TRNA LIGASE, CYTOPLASMIC"/>
    <property type="match status" value="1"/>
</dbReference>